<dbReference type="Pfam" id="PF13302">
    <property type="entry name" value="Acetyltransf_3"/>
    <property type="match status" value="1"/>
</dbReference>
<reference evidence="5 6" key="1">
    <citation type="submission" date="2018-02" db="EMBL/GenBank/DDBJ databases">
        <title>Comparative genomes isolates from brazilian mangrove.</title>
        <authorList>
            <person name="Araujo J.E."/>
            <person name="Taketani R.G."/>
            <person name="Silva M.C.P."/>
            <person name="Loureco M.V."/>
            <person name="Andreote F.D."/>
        </authorList>
    </citation>
    <scope>NUCLEOTIDE SEQUENCE [LARGE SCALE GENOMIC DNA]</scope>
    <source>
        <strain evidence="5 6">Hex-1 MGV</strain>
    </source>
</reference>
<keyword evidence="1 5" id="KW-0808">Transferase</keyword>
<dbReference type="InterPro" id="IPR051531">
    <property type="entry name" value="N-acetyltransferase"/>
</dbReference>
<dbReference type="AlphaFoldDB" id="A0A2S8G5F2"/>
<dbReference type="InterPro" id="IPR016181">
    <property type="entry name" value="Acyl_CoA_acyltransferase"/>
</dbReference>
<comment type="similarity">
    <text evidence="3">Belongs to the acetyltransferase family. RimJ subfamily.</text>
</comment>
<dbReference type="PANTHER" id="PTHR43792">
    <property type="entry name" value="GNAT FAMILY, PUTATIVE (AFU_ORTHOLOGUE AFUA_3G00765)-RELATED-RELATED"/>
    <property type="match status" value="1"/>
</dbReference>
<sequence length="173" mass="19825">MTIPVRNGVSLTMFQEADVDRCVDLLQEQDVHRGLLLMPNPYRPADFYVWCKIVEAEKEQFGQPIQFAIRDSEGHLIGGCGAKDLSVGHKCEIGYWLGKPSWGRGVMTDVVEVLCDYLQREFQIVRITASVFDGNTASMRVLEKNGFTHEGRMRNYYRKNGRFIDGELFAKVW</sequence>
<evidence type="ECO:0000313" key="6">
    <source>
        <dbReference type="Proteomes" id="UP000238322"/>
    </source>
</evidence>
<evidence type="ECO:0000256" key="1">
    <source>
        <dbReference type="ARBA" id="ARBA00022679"/>
    </source>
</evidence>
<dbReference type="PANTHER" id="PTHR43792:SF8">
    <property type="entry name" value="[RIBOSOMAL PROTEIN US5]-ALANINE N-ACETYLTRANSFERASE"/>
    <property type="match status" value="1"/>
</dbReference>
<proteinExistence type="inferred from homology"/>
<organism evidence="5 6">
    <name type="scientific">Blastopirellula marina</name>
    <dbReference type="NCBI Taxonomy" id="124"/>
    <lineage>
        <taxon>Bacteria</taxon>
        <taxon>Pseudomonadati</taxon>
        <taxon>Planctomycetota</taxon>
        <taxon>Planctomycetia</taxon>
        <taxon>Pirellulales</taxon>
        <taxon>Pirellulaceae</taxon>
        <taxon>Blastopirellula</taxon>
    </lineage>
</organism>
<evidence type="ECO:0000259" key="4">
    <source>
        <dbReference type="PROSITE" id="PS51186"/>
    </source>
</evidence>
<protein>
    <submittedName>
        <fullName evidence="5">N-acetyltransferase</fullName>
    </submittedName>
</protein>
<evidence type="ECO:0000256" key="3">
    <source>
        <dbReference type="ARBA" id="ARBA00038502"/>
    </source>
</evidence>
<feature type="domain" description="N-acetyltransferase" evidence="4">
    <location>
        <begin position="21"/>
        <end position="171"/>
    </location>
</feature>
<dbReference type="Gene3D" id="3.40.630.30">
    <property type="match status" value="1"/>
</dbReference>
<keyword evidence="2" id="KW-0012">Acyltransferase</keyword>
<dbReference type="SUPFAM" id="SSF55729">
    <property type="entry name" value="Acyl-CoA N-acyltransferases (Nat)"/>
    <property type="match status" value="1"/>
</dbReference>
<comment type="caution">
    <text evidence="5">The sequence shown here is derived from an EMBL/GenBank/DDBJ whole genome shotgun (WGS) entry which is preliminary data.</text>
</comment>
<dbReference type="Proteomes" id="UP000238322">
    <property type="component" value="Unassembled WGS sequence"/>
</dbReference>
<gene>
    <name evidence="5" type="ORF">C5Y83_02740</name>
</gene>
<dbReference type="InterPro" id="IPR000182">
    <property type="entry name" value="GNAT_dom"/>
</dbReference>
<evidence type="ECO:0000256" key="2">
    <source>
        <dbReference type="ARBA" id="ARBA00023315"/>
    </source>
</evidence>
<name>A0A2S8G5F2_9BACT</name>
<dbReference type="GO" id="GO:0016747">
    <property type="term" value="F:acyltransferase activity, transferring groups other than amino-acyl groups"/>
    <property type="evidence" value="ECO:0007669"/>
    <property type="project" value="InterPro"/>
</dbReference>
<dbReference type="PROSITE" id="PS51186">
    <property type="entry name" value="GNAT"/>
    <property type="match status" value="1"/>
</dbReference>
<dbReference type="OrthoDB" id="9795206at2"/>
<dbReference type="EMBL" id="PUHY01000004">
    <property type="protein sequence ID" value="PQO39682.1"/>
    <property type="molecule type" value="Genomic_DNA"/>
</dbReference>
<accession>A0A2S8G5F2</accession>
<evidence type="ECO:0000313" key="5">
    <source>
        <dbReference type="EMBL" id="PQO39682.1"/>
    </source>
</evidence>
<dbReference type="RefSeq" id="WP_105328119.1">
    <property type="nucleotide sequence ID" value="NZ_PUHY01000004.1"/>
</dbReference>